<comment type="catalytic activity">
    <reaction evidence="9">
        <text>2'-deoxyinosine + phosphate = 2-deoxy-alpha-D-ribose 1-phosphate + hypoxanthine</text>
        <dbReference type="Rhea" id="RHEA:27750"/>
        <dbReference type="ChEBI" id="CHEBI:17368"/>
        <dbReference type="ChEBI" id="CHEBI:28997"/>
        <dbReference type="ChEBI" id="CHEBI:43474"/>
        <dbReference type="ChEBI" id="CHEBI:57259"/>
        <dbReference type="EC" id="2.4.2.1"/>
    </reaction>
</comment>
<protein>
    <recommendedName>
        <fullName evidence="4 11">Purine nucleoside phosphorylase</fullName>
        <ecNumber evidence="3 11">2.4.2.1</ecNumber>
    </recommendedName>
    <alternativeName>
        <fullName evidence="11">Inosine-guanosine phosphorylase</fullName>
    </alternativeName>
</protein>
<dbReference type="Gene3D" id="3.40.50.1580">
    <property type="entry name" value="Nucleoside phosphorylase domain"/>
    <property type="match status" value="1"/>
</dbReference>
<dbReference type="InterPro" id="IPR011270">
    <property type="entry name" value="Pur_Nuc_Pase_Ino/Guo-sp"/>
</dbReference>
<evidence type="ECO:0000256" key="7">
    <source>
        <dbReference type="ARBA" id="ARBA00023918"/>
    </source>
</evidence>
<keyword evidence="14" id="KW-1185">Reference proteome</keyword>
<evidence type="ECO:0000256" key="8">
    <source>
        <dbReference type="ARBA" id="ARBA00023929"/>
    </source>
</evidence>
<dbReference type="NCBIfam" id="NF006054">
    <property type="entry name" value="PRK08202.1"/>
    <property type="match status" value="1"/>
</dbReference>
<name>A0ABP0FPK1_CLALP</name>
<comment type="caution">
    <text evidence="13">The sequence shown here is derived from an EMBL/GenBank/DDBJ whole genome shotgun (WGS) entry which is preliminary data.</text>
</comment>
<dbReference type="PIRSF" id="PIRSF000477">
    <property type="entry name" value="PurNPase"/>
    <property type="match status" value="1"/>
</dbReference>
<feature type="domain" description="Nucleoside phosphorylase" evidence="12">
    <location>
        <begin position="35"/>
        <end position="288"/>
    </location>
</feature>
<evidence type="ECO:0000256" key="11">
    <source>
        <dbReference type="PIRNR" id="PIRNR000477"/>
    </source>
</evidence>
<gene>
    <name evidence="13" type="ORF">CVLEPA_LOCUS11791</name>
</gene>
<proteinExistence type="inferred from homology"/>
<dbReference type="PANTHER" id="PTHR11904">
    <property type="entry name" value="METHYLTHIOADENOSINE/PURINE NUCLEOSIDE PHOSPHORYLASE"/>
    <property type="match status" value="1"/>
</dbReference>
<dbReference type="EC" id="2.4.2.1" evidence="3 11"/>
<comment type="similarity">
    <text evidence="2 11">Belongs to the PNP/MTAP phosphorylase family.</text>
</comment>
<evidence type="ECO:0000256" key="2">
    <source>
        <dbReference type="ARBA" id="ARBA00006751"/>
    </source>
</evidence>
<evidence type="ECO:0000256" key="9">
    <source>
        <dbReference type="ARBA" id="ARBA00023950"/>
    </source>
</evidence>
<dbReference type="NCBIfam" id="TIGR01700">
    <property type="entry name" value="PNPH"/>
    <property type="match status" value="1"/>
</dbReference>
<dbReference type="Proteomes" id="UP001642483">
    <property type="component" value="Unassembled WGS sequence"/>
</dbReference>
<reference evidence="13 14" key="1">
    <citation type="submission" date="2024-02" db="EMBL/GenBank/DDBJ databases">
        <authorList>
            <person name="Daric V."/>
            <person name="Darras S."/>
        </authorList>
    </citation>
    <scope>NUCLEOTIDE SEQUENCE [LARGE SCALE GENOMIC DNA]</scope>
</reference>
<dbReference type="SUPFAM" id="SSF53167">
    <property type="entry name" value="Purine and uridine phosphorylases"/>
    <property type="match status" value="1"/>
</dbReference>
<dbReference type="PANTHER" id="PTHR11904:SF9">
    <property type="entry name" value="PURINE NUCLEOSIDE PHOSPHORYLASE-RELATED"/>
    <property type="match status" value="1"/>
</dbReference>
<evidence type="ECO:0000313" key="14">
    <source>
        <dbReference type="Proteomes" id="UP001642483"/>
    </source>
</evidence>
<keyword evidence="6 11" id="KW-0808">Transferase</keyword>
<evidence type="ECO:0000256" key="1">
    <source>
        <dbReference type="ARBA" id="ARBA00005058"/>
    </source>
</evidence>
<organism evidence="13 14">
    <name type="scientific">Clavelina lepadiformis</name>
    <name type="common">Light-bulb sea squirt</name>
    <name type="synonym">Ascidia lepadiformis</name>
    <dbReference type="NCBI Taxonomy" id="159417"/>
    <lineage>
        <taxon>Eukaryota</taxon>
        <taxon>Metazoa</taxon>
        <taxon>Chordata</taxon>
        <taxon>Tunicata</taxon>
        <taxon>Ascidiacea</taxon>
        <taxon>Aplousobranchia</taxon>
        <taxon>Clavelinidae</taxon>
        <taxon>Clavelina</taxon>
    </lineage>
</organism>
<dbReference type="CDD" id="cd09009">
    <property type="entry name" value="PNP-EcPNPII_like"/>
    <property type="match status" value="1"/>
</dbReference>
<dbReference type="NCBIfam" id="TIGR01697">
    <property type="entry name" value="PNPH-PUNA-XAPA"/>
    <property type="match status" value="1"/>
</dbReference>
<sequence length="294" mass="32198">MSRALGLTTSNTGYSTKKVQESAEFLKSKISIFPKIGIICGSGLSGIGDLVENKLVIKYEEIPSFVTSTVPGHKGQLVFGQLGGKDVMCMQGRFHPYEGYEAWVVGFPLRVMKLLGIEIVLITNAAGGINEKYSVGDFMLIKDHISFPGFGGFNTLRGHNDDSFGPRFPPMSDAYDKNLRQLMHESAKEANVDQYMRDGVYCQVAGPNFETIAELRMLRTLGADAVGMSTVQEVVTARHCGIRVVACSLVTNKCVLDYDTGLAPNHEEVLQTGKERAQAMQLLVTCFLRKLSLS</sequence>
<comment type="pathway">
    <text evidence="1 11">Purine metabolism; purine nucleoside salvage.</text>
</comment>
<dbReference type="InterPro" id="IPR000845">
    <property type="entry name" value="Nucleoside_phosphorylase_d"/>
</dbReference>
<keyword evidence="5 11" id="KW-0328">Glycosyltransferase</keyword>
<comment type="catalytic activity">
    <reaction evidence="8">
        <text>2'-deoxyguanosine + phosphate = 2-deoxy-alpha-D-ribose 1-phosphate + guanine</text>
        <dbReference type="Rhea" id="RHEA:27738"/>
        <dbReference type="ChEBI" id="CHEBI:16235"/>
        <dbReference type="ChEBI" id="CHEBI:17172"/>
        <dbReference type="ChEBI" id="CHEBI:43474"/>
        <dbReference type="ChEBI" id="CHEBI:57259"/>
        <dbReference type="EC" id="2.4.2.1"/>
    </reaction>
</comment>
<dbReference type="InterPro" id="IPR035994">
    <property type="entry name" value="Nucleoside_phosphorylase_sf"/>
</dbReference>
<comment type="catalytic activity">
    <reaction evidence="7">
        <text>inosine + phosphate = alpha-D-ribose 1-phosphate + hypoxanthine</text>
        <dbReference type="Rhea" id="RHEA:27646"/>
        <dbReference type="ChEBI" id="CHEBI:17368"/>
        <dbReference type="ChEBI" id="CHEBI:17596"/>
        <dbReference type="ChEBI" id="CHEBI:43474"/>
        <dbReference type="ChEBI" id="CHEBI:57720"/>
        <dbReference type="EC" id="2.4.2.1"/>
    </reaction>
</comment>
<evidence type="ECO:0000256" key="5">
    <source>
        <dbReference type="ARBA" id="ARBA00022676"/>
    </source>
</evidence>
<evidence type="ECO:0000259" key="12">
    <source>
        <dbReference type="Pfam" id="PF01048"/>
    </source>
</evidence>
<accession>A0ABP0FPK1</accession>
<dbReference type="InterPro" id="IPR011268">
    <property type="entry name" value="Purine_phosphorylase"/>
</dbReference>
<evidence type="ECO:0000256" key="6">
    <source>
        <dbReference type="ARBA" id="ARBA00022679"/>
    </source>
</evidence>
<evidence type="ECO:0000313" key="13">
    <source>
        <dbReference type="EMBL" id="CAK8681569.1"/>
    </source>
</evidence>
<evidence type="ECO:0000256" key="3">
    <source>
        <dbReference type="ARBA" id="ARBA00011886"/>
    </source>
</evidence>
<dbReference type="EMBL" id="CAWYQH010000079">
    <property type="protein sequence ID" value="CAK8681569.1"/>
    <property type="molecule type" value="Genomic_DNA"/>
</dbReference>
<comment type="function">
    <text evidence="11">The purine nucleoside phosphorylases catalyze the phosphorolytic breakdown of the N-glycosidic bond in the beta-(deoxy)ribonucleoside molecules, with the formation of the corresponding free purine bases and pentose-1-phosphate.</text>
</comment>
<comment type="catalytic activity">
    <reaction evidence="10">
        <text>guanosine + phosphate = alpha-D-ribose 1-phosphate + guanine</text>
        <dbReference type="Rhea" id="RHEA:13233"/>
        <dbReference type="ChEBI" id="CHEBI:16235"/>
        <dbReference type="ChEBI" id="CHEBI:16750"/>
        <dbReference type="ChEBI" id="CHEBI:43474"/>
        <dbReference type="ChEBI" id="CHEBI:57720"/>
        <dbReference type="EC" id="2.4.2.1"/>
    </reaction>
</comment>
<dbReference type="Pfam" id="PF01048">
    <property type="entry name" value="PNP_UDP_1"/>
    <property type="match status" value="1"/>
</dbReference>
<evidence type="ECO:0000256" key="4">
    <source>
        <dbReference type="ARBA" id="ARBA00013834"/>
    </source>
</evidence>
<evidence type="ECO:0000256" key="10">
    <source>
        <dbReference type="ARBA" id="ARBA00023970"/>
    </source>
</evidence>